<evidence type="ECO:0000256" key="6">
    <source>
        <dbReference type="ARBA" id="ARBA00023186"/>
    </source>
</evidence>
<dbReference type="Gene3D" id="2.50.20.10">
    <property type="entry name" value="Lipoprotein localisation LolA/LolB/LppX"/>
    <property type="match status" value="1"/>
</dbReference>
<organism evidence="7">
    <name type="scientific">marine metagenome</name>
    <dbReference type="NCBI Taxonomy" id="408172"/>
    <lineage>
        <taxon>unclassified sequences</taxon>
        <taxon>metagenomes</taxon>
        <taxon>ecological metagenomes</taxon>
    </lineage>
</organism>
<dbReference type="GO" id="GO:0015031">
    <property type="term" value="P:protein transport"/>
    <property type="evidence" value="ECO:0007669"/>
    <property type="project" value="UniProtKB-KW"/>
</dbReference>
<feature type="non-terminal residue" evidence="7">
    <location>
        <position position="1"/>
    </location>
</feature>
<dbReference type="SUPFAM" id="SSF89392">
    <property type="entry name" value="Prokaryotic lipoproteins and lipoprotein localization factors"/>
    <property type="match status" value="1"/>
</dbReference>
<keyword evidence="6" id="KW-0143">Chaperone</keyword>
<reference evidence="7" key="1">
    <citation type="submission" date="2018-05" db="EMBL/GenBank/DDBJ databases">
        <authorList>
            <person name="Lanie J.A."/>
            <person name="Ng W.-L."/>
            <person name="Kazmierczak K.M."/>
            <person name="Andrzejewski T.M."/>
            <person name="Davidsen T.M."/>
            <person name="Wayne K.J."/>
            <person name="Tettelin H."/>
            <person name="Glass J.I."/>
            <person name="Rusch D."/>
            <person name="Podicherti R."/>
            <person name="Tsui H.-C.T."/>
            <person name="Winkler M.E."/>
        </authorList>
    </citation>
    <scope>NUCLEOTIDE SEQUENCE</scope>
</reference>
<keyword evidence="5" id="KW-0472">Membrane</keyword>
<dbReference type="AlphaFoldDB" id="A0A383AIV5"/>
<evidence type="ECO:0008006" key="8">
    <source>
        <dbReference type="Google" id="ProtNLM"/>
    </source>
</evidence>
<keyword evidence="4" id="KW-0653">Protein transport</keyword>
<proteinExistence type="predicted"/>
<evidence type="ECO:0000313" key="7">
    <source>
        <dbReference type="EMBL" id="SVE07503.1"/>
    </source>
</evidence>
<gene>
    <name evidence="7" type="ORF">METZ01_LOCUS460357</name>
</gene>
<dbReference type="GO" id="GO:0009279">
    <property type="term" value="C:cell outer membrane"/>
    <property type="evidence" value="ECO:0007669"/>
    <property type="project" value="UniProtKB-SubCell"/>
</dbReference>
<dbReference type="Pfam" id="PF03550">
    <property type="entry name" value="LolB"/>
    <property type="match status" value="1"/>
</dbReference>
<name>A0A383AIV5_9ZZZZ</name>
<evidence type="ECO:0000256" key="4">
    <source>
        <dbReference type="ARBA" id="ARBA00022927"/>
    </source>
</evidence>
<dbReference type="CDD" id="cd16326">
    <property type="entry name" value="LolB"/>
    <property type="match status" value="1"/>
</dbReference>
<evidence type="ECO:0000256" key="3">
    <source>
        <dbReference type="ARBA" id="ARBA00022448"/>
    </source>
</evidence>
<accession>A0A383AIV5</accession>
<evidence type="ECO:0000256" key="5">
    <source>
        <dbReference type="ARBA" id="ARBA00023136"/>
    </source>
</evidence>
<evidence type="ECO:0000256" key="2">
    <source>
        <dbReference type="ARBA" id="ARBA00011245"/>
    </source>
</evidence>
<comment type="subcellular location">
    <subcellularLocation>
        <location evidence="1">Cell outer membrane</location>
    </subcellularLocation>
</comment>
<keyword evidence="3" id="KW-0813">Transport</keyword>
<comment type="subunit">
    <text evidence="2">Monomer.</text>
</comment>
<evidence type="ECO:0000256" key="1">
    <source>
        <dbReference type="ARBA" id="ARBA00004442"/>
    </source>
</evidence>
<dbReference type="InterPro" id="IPR004565">
    <property type="entry name" value="OM_lipoprot_LolB"/>
</dbReference>
<protein>
    <recommendedName>
        <fullName evidence="8">Outer-membrane lipoprotein LolB</fullName>
    </recommendedName>
</protein>
<dbReference type="EMBL" id="UINC01192382">
    <property type="protein sequence ID" value="SVE07503.1"/>
    <property type="molecule type" value="Genomic_DNA"/>
</dbReference>
<dbReference type="InterPro" id="IPR029046">
    <property type="entry name" value="LolA/LolB/LppX"/>
</dbReference>
<sequence length="146" mass="16387">PFGGGRIRLNIDPDGARLRDGKGREFFAASASEVLFKATGWHVPLEVLGYWVRGVPAPGERSMEIDDTGRLTSLSQRGWDITFREYAAHEYAPYKEVSLPRKIRLSASAETLSELTARDEFSGDLLVVKLYIDEWDPSPDDTEIDQ</sequence>